<proteinExistence type="predicted"/>
<dbReference type="PROSITE" id="PS50082">
    <property type="entry name" value="WD_REPEATS_2"/>
    <property type="match status" value="1"/>
</dbReference>
<feature type="repeat" description="WD" evidence="3">
    <location>
        <begin position="1"/>
        <end position="33"/>
    </location>
</feature>
<dbReference type="OrthoDB" id="25131at2759"/>
<dbReference type="PANTHER" id="PTHR22889:SF0">
    <property type="entry name" value="WD REPEAT-CONTAINING PROTEIN 89"/>
    <property type="match status" value="1"/>
</dbReference>
<evidence type="ECO:0000256" key="4">
    <source>
        <dbReference type="SAM" id="MobiDB-lite"/>
    </source>
</evidence>
<name>A0A6H0XS71_9PEZI</name>
<dbReference type="EMBL" id="CP051140">
    <property type="protein sequence ID" value="QIW97606.1"/>
    <property type="molecule type" value="Genomic_DNA"/>
</dbReference>
<evidence type="ECO:0000256" key="3">
    <source>
        <dbReference type="PROSITE-ProRule" id="PRU00221"/>
    </source>
</evidence>
<evidence type="ECO:0000256" key="2">
    <source>
        <dbReference type="ARBA" id="ARBA00022737"/>
    </source>
</evidence>
<feature type="compositionally biased region" description="Basic residues" evidence="4">
    <location>
        <begin position="190"/>
        <end position="199"/>
    </location>
</feature>
<dbReference type="PANTHER" id="PTHR22889">
    <property type="entry name" value="WD REPEAT-CONTAINING PROTEIN 89"/>
    <property type="match status" value="1"/>
</dbReference>
<evidence type="ECO:0000256" key="1">
    <source>
        <dbReference type="ARBA" id="ARBA00022574"/>
    </source>
</evidence>
<dbReference type="InterPro" id="IPR015943">
    <property type="entry name" value="WD40/YVTN_repeat-like_dom_sf"/>
</dbReference>
<keyword evidence="1 3" id="KW-0853">WD repeat</keyword>
<accession>A0A6H0XS71</accession>
<dbReference type="Proteomes" id="UP000503462">
    <property type="component" value="Chromosome 2"/>
</dbReference>
<evidence type="ECO:0000313" key="6">
    <source>
        <dbReference type="Proteomes" id="UP000503462"/>
    </source>
</evidence>
<dbReference type="InterPro" id="IPR036322">
    <property type="entry name" value="WD40_repeat_dom_sf"/>
</dbReference>
<feature type="compositionally biased region" description="Basic and acidic residues" evidence="4">
    <location>
        <begin position="179"/>
        <end position="189"/>
    </location>
</feature>
<evidence type="ECO:0000313" key="5">
    <source>
        <dbReference type="EMBL" id="QIW97606.1"/>
    </source>
</evidence>
<dbReference type="AlphaFoldDB" id="A0A6H0XS71"/>
<feature type="region of interest" description="Disordered" evidence="4">
    <location>
        <begin position="179"/>
        <end position="208"/>
    </location>
</feature>
<dbReference type="Gene3D" id="2.130.10.10">
    <property type="entry name" value="YVTN repeat-like/Quinoprotein amine dehydrogenase"/>
    <property type="match status" value="1"/>
</dbReference>
<keyword evidence="2" id="KW-0677">Repeat</keyword>
<dbReference type="Pfam" id="PF00400">
    <property type="entry name" value="WD40"/>
    <property type="match status" value="2"/>
</dbReference>
<gene>
    <name evidence="5" type="ORF">AMS68_003124</name>
</gene>
<dbReference type="InterPro" id="IPR039328">
    <property type="entry name" value="WDR89"/>
</dbReference>
<dbReference type="InterPro" id="IPR001680">
    <property type="entry name" value="WD40_rpt"/>
</dbReference>
<sequence>MAWHPSQKNLLLSGSTDGLISIFDTDQADEEDAVQQVLNPRSAVHCSGFLADDQAYVLSTDEQFTIYGLNKTGTADDAALPVAEFGDVRPQLDCMYVVRLVQNQSQPTMLAHGHNAKQKLQLTTLKSPQYSFEGTIDLPGAHGEEVVRDVRFAHQTAVLTCGEDGHVRLWRIDSVNEDSTRMDIDEAPKSTKKKSRKEKKQADRFAPY</sequence>
<reference evidence="5 6" key="1">
    <citation type="journal article" date="2016" name="Sci. Rep.">
        <title>Peltaster fructicola genome reveals evolution from an invasive phytopathogen to an ectophytic parasite.</title>
        <authorList>
            <person name="Xu C."/>
            <person name="Chen H."/>
            <person name="Gleason M.L."/>
            <person name="Xu J.R."/>
            <person name="Liu H."/>
            <person name="Zhang R."/>
            <person name="Sun G."/>
        </authorList>
    </citation>
    <scope>NUCLEOTIDE SEQUENCE [LARGE SCALE GENOMIC DNA]</scope>
    <source>
        <strain evidence="5 6">LNHT1506</strain>
    </source>
</reference>
<protein>
    <submittedName>
        <fullName evidence="5">Uncharacterized protein</fullName>
    </submittedName>
</protein>
<organism evidence="5 6">
    <name type="scientific">Peltaster fructicola</name>
    <dbReference type="NCBI Taxonomy" id="286661"/>
    <lineage>
        <taxon>Eukaryota</taxon>
        <taxon>Fungi</taxon>
        <taxon>Dikarya</taxon>
        <taxon>Ascomycota</taxon>
        <taxon>Pezizomycotina</taxon>
        <taxon>Dothideomycetes</taxon>
        <taxon>Dothideomycetes incertae sedis</taxon>
        <taxon>Peltaster</taxon>
    </lineage>
</organism>
<dbReference type="SUPFAM" id="SSF50978">
    <property type="entry name" value="WD40 repeat-like"/>
    <property type="match status" value="1"/>
</dbReference>
<keyword evidence="6" id="KW-1185">Reference proteome</keyword>